<evidence type="ECO:0000313" key="1">
    <source>
        <dbReference type="EMBL" id="CAG8825335.1"/>
    </source>
</evidence>
<sequence length="68" mass="8646">MHLWGFRYDEKRKDVYYDGHERSDIVIYRREWLNRMLTYKKYMKSFESDRLEIMLEPKLELNKKKLVL</sequence>
<accession>A0A9N9KDY9</accession>
<dbReference type="Proteomes" id="UP000789759">
    <property type="component" value="Unassembled WGS sequence"/>
</dbReference>
<keyword evidence="2" id="KW-1185">Reference proteome</keyword>
<dbReference type="PANTHER" id="PTHR35871:SF1">
    <property type="entry name" value="CXC1-LIKE CYSTEINE CLUSTER ASSOCIATED WITH KDZ TRANSPOSASES DOMAIN-CONTAINING PROTEIN"/>
    <property type="match status" value="1"/>
</dbReference>
<evidence type="ECO:0000313" key="2">
    <source>
        <dbReference type="Proteomes" id="UP000789759"/>
    </source>
</evidence>
<comment type="caution">
    <text evidence="1">The sequence shown here is derived from an EMBL/GenBank/DDBJ whole genome shotgun (WGS) entry which is preliminary data.</text>
</comment>
<dbReference type="PANTHER" id="PTHR35871">
    <property type="entry name" value="EXPRESSED PROTEIN"/>
    <property type="match status" value="1"/>
</dbReference>
<organism evidence="1 2">
    <name type="scientific">Cetraspora pellucida</name>
    <dbReference type="NCBI Taxonomy" id="1433469"/>
    <lineage>
        <taxon>Eukaryota</taxon>
        <taxon>Fungi</taxon>
        <taxon>Fungi incertae sedis</taxon>
        <taxon>Mucoromycota</taxon>
        <taxon>Glomeromycotina</taxon>
        <taxon>Glomeromycetes</taxon>
        <taxon>Diversisporales</taxon>
        <taxon>Gigasporaceae</taxon>
        <taxon>Cetraspora</taxon>
    </lineage>
</organism>
<dbReference type="OrthoDB" id="10044727at2759"/>
<name>A0A9N9KDY9_9GLOM</name>
<proteinExistence type="predicted"/>
<protein>
    <submittedName>
        <fullName evidence="1">6606_t:CDS:1</fullName>
    </submittedName>
</protein>
<dbReference type="AlphaFoldDB" id="A0A9N9KDY9"/>
<dbReference type="EMBL" id="CAJVQA010055689">
    <property type="protein sequence ID" value="CAG8825335.1"/>
    <property type="molecule type" value="Genomic_DNA"/>
</dbReference>
<reference evidence="1" key="1">
    <citation type="submission" date="2021-06" db="EMBL/GenBank/DDBJ databases">
        <authorList>
            <person name="Kallberg Y."/>
            <person name="Tangrot J."/>
            <person name="Rosling A."/>
        </authorList>
    </citation>
    <scope>NUCLEOTIDE SEQUENCE</scope>
    <source>
        <strain evidence="1">FL966</strain>
    </source>
</reference>
<feature type="non-terminal residue" evidence="1">
    <location>
        <position position="68"/>
    </location>
</feature>
<gene>
    <name evidence="1" type="ORF">CPELLU_LOCUS20086</name>
</gene>